<dbReference type="SMART" id="SM00240">
    <property type="entry name" value="FHA"/>
    <property type="match status" value="1"/>
</dbReference>
<dbReference type="SUPFAM" id="SSF55073">
    <property type="entry name" value="Nucleotide cyclase"/>
    <property type="match status" value="1"/>
</dbReference>
<dbReference type="InterPro" id="IPR029016">
    <property type="entry name" value="GAF-like_dom_sf"/>
</dbReference>
<dbReference type="PANTHER" id="PTHR43081">
    <property type="entry name" value="ADENYLATE CYCLASE, TERMINAL-DIFFERENTIATION SPECIFIC-RELATED"/>
    <property type="match status" value="1"/>
</dbReference>
<dbReference type="Gene3D" id="2.60.200.20">
    <property type="match status" value="1"/>
</dbReference>
<comment type="caution">
    <text evidence="3">The sequence shown here is derived from an EMBL/GenBank/DDBJ whole genome shotgun (WGS) entry which is preliminary data.</text>
</comment>
<dbReference type="PROSITE" id="PS50125">
    <property type="entry name" value="GUANYLATE_CYCLASE_2"/>
    <property type="match status" value="1"/>
</dbReference>
<evidence type="ECO:0000313" key="3">
    <source>
        <dbReference type="EMBL" id="MBD3870443.1"/>
    </source>
</evidence>
<dbReference type="CDD" id="cd07302">
    <property type="entry name" value="CHD"/>
    <property type="match status" value="1"/>
</dbReference>
<dbReference type="InterPro" id="IPR003018">
    <property type="entry name" value="GAF"/>
</dbReference>
<dbReference type="Proteomes" id="UP000598633">
    <property type="component" value="Unassembled WGS sequence"/>
</dbReference>
<dbReference type="Gene3D" id="3.30.450.40">
    <property type="match status" value="1"/>
</dbReference>
<dbReference type="CDD" id="cd00060">
    <property type="entry name" value="FHA"/>
    <property type="match status" value="1"/>
</dbReference>
<dbReference type="Pfam" id="PF00498">
    <property type="entry name" value="FHA"/>
    <property type="match status" value="1"/>
</dbReference>
<dbReference type="SUPFAM" id="SSF55781">
    <property type="entry name" value="GAF domain-like"/>
    <property type="match status" value="1"/>
</dbReference>
<dbReference type="InterPro" id="IPR001054">
    <property type="entry name" value="A/G_cyclase"/>
</dbReference>
<organism evidence="3 4">
    <name type="scientific">Candidatus Sulfomarinibacter kjeldsenii</name>
    <dbReference type="NCBI Taxonomy" id="2885994"/>
    <lineage>
        <taxon>Bacteria</taxon>
        <taxon>Pseudomonadati</taxon>
        <taxon>Acidobacteriota</taxon>
        <taxon>Thermoanaerobaculia</taxon>
        <taxon>Thermoanaerobaculales</taxon>
        <taxon>Candidatus Sulfomarinibacteraceae</taxon>
        <taxon>Candidatus Sulfomarinibacter</taxon>
    </lineage>
</organism>
<dbReference type="SMART" id="SM00065">
    <property type="entry name" value="GAF"/>
    <property type="match status" value="1"/>
</dbReference>
<dbReference type="PROSITE" id="PS50006">
    <property type="entry name" value="FHA_DOMAIN"/>
    <property type="match status" value="1"/>
</dbReference>
<dbReference type="GO" id="GO:0009190">
    <property type="term" value="P:cyclic nucleotide biosynthetic process"/>
    <property type="evidence" value="ECO:0007669"/>
    <property type="project" value="InterPro"/>
</dbReference>
<reference evidence="3 4" key="1">
    <citation type="submission" date="2020-08" db="EMBL/GenBank/DDBJ databases">
        <title>Acidobacteriota in marine sediments use diverse sulfur dissimilation pathways.</title>
        <authorList>
            <person name="Wasmund K."/>
        </authorList>
    </citation>
    <scope>NUCLEOTIDE SEQUENCE [LARGE SCALE GENOMIC DNA]</scope>
    <source>
        <strain evidence="3">MAG AM3-A</strain>
    </source>
</reference>
<dbReference type="Pfam" id="PF01590">
    <property type="entry name" value="GAF"/>
    <property type="match status" value="1"/>
</dbReference>
<dbReference type="InterPro" id="IPR029787">
    <property type="entry name" value="Nucleotide_cyclase"/>
</dbReference>
<dbReference type="AlphaFoldDB" id="A0A8J6XZ70"/>
<sequence length="525" mass="57725">MLELVFEDSGVSHRVPVRGGLTLGRSSDNDVVLRDFSVSRHHARIEENDGDLHLVDLESTNGVRINEEFVASGAFVLGDLLGVGSFELRVEEAASDTGSLSSATFLRPLSEFNQDYGLEGQPQEISKEIGPRERVFEILAQVAKVLIQVEELDPVLEKVMDLVFDQLRVDRGFIVLFDADGNPQLELNRVRESQVSEDAEVPISRTILDMVSQQQVAILTHDAQADQRFEAGRSVRIHQIRSAMCAPLWHRERVIGVIYVDSPLHVGSFSASDLDLLTALSNYAAVAIERARLNENIRRERQARDRLERYHSPAVIEAVLSESGDDRATVTVRETSILFADIVGFTARCETLPPEEVAAFLNQFFSLAADVIFKYGGTLDKFIGDAVMAFFGAPLPQDDHAERAVRSALELLTALDEWNTEREAVGEDRVEVRVAVNSGPVVVGDIGSATRVDYTVLGNTVNVASRLEEHVAKPGTIVLGESTQAATAGLFPTEPLGSVQLKGLSRKINIFRLAAEEIEKTEAEN</sequence>
<name>A0A8J6XZ70_9BACT</name>
<feature type="domain" description="Guanylate cyclase" evidence="2">
    <location>
        <begin position="336"/>
        <end position="468"/>
    </location>
</feature>
<accession>A0A8J6XZ70</accession>
<evidence type="ECO:0000259" key="2">
    <source>
        <dbReference type="PROSITE" id="PS50125"/>
    </source>
</evidence>
<evidence type="ECO:0000259" key="1">
    <source>
        <dbReference type="PROSITE" id="PS50006"/>
    </source>
</evidence>
<dbReference type="Pfam" id="PF00211">
    <property type="entry name" value="Guanylate_cyc"/>
    <property type="match status" value="1"/>
</dbReference>
<protein>
    <submittedName>
        <fullName evidence="3">GAF domain-containing protein</fullName>
    </submittedName>
</protein>
<dbReference type="InterPro" id="IPR050697">
    <property type="entry name" value="Adenylyl/Guanylyl_Cyclase_3/4"/>
</dbReference>
<dbReference type="Gene3D" id="3.30.70.1230">
    <property type="entry name" value="Nucleotide cyclase"/>
    <property type="match status" value="1"/>
</dbReference>
<feature type="domain" description="FHA" evidence="1">
    <location>
        <begin position="21"/>
        <end position="70"/>
    </location>
</feature>
<gene>
    <name evidence="3" type="ORF">IFJ97_03675</name>
</gene>
<dbReference type="GO" id="GO:0035556">
    <property type="term" value="P:intracellular signal transduction"/>
    <property type="evidence" value="ECO:0007669"/>
    <property type="project" value="InterPro"/>
</dbReference>
<evidence type="ECO:0000313" key="4">
    <source>
        <dbReference type="Proteomes" id="UP000598633"/>
    </source>
</evidence>
<dbReference type="GO" id="GO:0004016">
    <property type="term" value="F:adenylate cyclase activity"/>
    <property type="evidence" value="ECO:0007669"/>
    <property type="project" value="UniProtKB-ARBA"/>
</dbReference>
<dbReference type="EMBL" id="JACXWA010000062">
    <property type="protein sequence ID" value="MBD3870443.1"/>
    <property type="molecule type" value="Genomic_DNA"/>
</dbReference>
<proteinExistence type="predicted"/>
<dbReference type="PANTHER" id="PTHR43081:SF1">
    <property type="entry name" value="ADENYLATE CYCLASE, TERMINAL-DIFFERENTIATION SPECIFIC"/>
    <property type="match status" value="1"/>
</dbReference>
<dbReference type="SMART" id="SM00044">
    <property type="entry name" value="CYCc"/>
    <property type="match status" value="1"/>
</dbReference>
<dbReference type="InterPro" id="IPR008984">
    <property type="entry name" value="SMAD_FHA_dom_sf"/>
</dbReference>
<dbReference type="InterPro" id="IPR000253">
    <property type="entry name" value="FHA_dom"/>
</dbReference>
<dbReference type="SUPFAM" id="SSF49879">
    <property type="entry name" value="SMAD/FHA domain"/>
    <property type="match status" value="1"/>
</dbReference>